<dbReference type="PANTHER" id="PTHR22769:SF56">
    <property type="entry name" value="8-OXO-DGDP PHOSPHATASE NUDT18"/>
    <property type="match status" value="1"/>
</dbReference>
<dbReference type="InterPro" id="IPR042970">
    <property type="entry name" value="NUDT18_NUDIX"/>
</dbReference>
<evidence type="ECO:0000256" key="2">
    <source>
        <dbReference type="ARBA" id="ARBA00001946"/>
    </source>
</evidence>
<proteinExistence type="inferred from homology"/>
<evidence type="ECO:0000256" key="1">
    <source>
        <dbReference type="ARBA" id="ARBA00001936"/>
    </source>
</evidence>
<dbReference type="GO" id="GO:0044716">
    <property type="term" value="F:8-oxo-GDP phosphatase activity"/>
    <property type="evidence" value="ECO:0007669"/>
    <property type="project" value="TreeGrafter"/>
</dbReference>
<dbReference type="AlphaFoldDB" id="A0AAW0U460"/>
<evidence type="ECO:0000259" key="9">
    <source>
        <dbReference type="PROSITE" id="PS51462"/>
    </source>
</evidence>
<evidence type="ECO:0000256" key="7">
    <source>
        <dbReference type="ARBA" id="ARBA00023211"/>
    </source>
</evidence>
<dbReference type="GO" id="GO:0046872">
    <property type="term" value="F:metal ion binding"/>
    <property type="evidence" value="ECO:0007669"/>
    <property type="project" value="UniProtKB-KW"/>
</dbReference>
<dbReference type="PROSITE" id="PS00893">
    <property type="entry name" value="NUDIX_BOX"/>
    <property type="match status" value="1"/>
</dbReference>
<reference evidence="10 11" key="1">
    <citation type="submission" date="2023-03" db="EMBL/GenBank/DDBJ databases">
        <title>High-quality genome of Scylla paramamosain provides insights in environmental adaptation.</title>
        <authorList>
            <person name="Zhang L."/>
        </authorList>
    </citation>
    <scope>NUCLEOTIDE SEQUENCE [LARGE SCALE GENOMIC DNA]</scope>
    <source>
        <strain evidence="10">LZ_2023a</strain>
        <tissue evidence="10">Muscle</tissue>
    </source>
</reference>
<keyword evidence="7" id="KW-0464">Manganese</keyword>
<sequence length="372" mass="41464">MDSIEGNIRLLLQGKEVEESQDFCDFTLQDQNEVTAAKGVAVSTPGEFTPELRENVCFIVAAVLLNSEGHVLMMQEAKSSCAGKWYLPAGRMEAGETIVEAAKREVLEETGMEAEITTLLMVESAAGSWFRFVVTGNVLGGTLKTPACADKESLQAKWVDNLGELSLRGNDIYPLIHRAKQYWERQEDVEPWHPALMPVDKPHTKLLLRLVIAIRKRVNNRVCVLTSDKTATHLPVTEINPVRSLHSTLRKYMTEIFGSDLPPHRPQGILSTELMTSNPSGTHDGACLTLLVPIRKALEEVPLIDKYSWVELPKQLGEELLNRMAKNMIVPLNVIRLLNNHDSAFRAAVPTRQLSIVDVLTRYTISDFCVAV</sequence>
<dbReference type="PRINTS" id="PR00502">
    <property type="entry name" value="NUDIXFAMILY"/>
</dbReference>
<gene>
    <name evidence="10" type="ORF">O3P69_005961</name>
</gene>
<dbReference type="PANTHER" id="PTHR22769">
    <property type="entry name" value="MUTT/NUDIX HYDROLASE"/>
    <property type="match status" value="1"/>
</dbReference>
<evidence type="ECO:0000313" key="11">
    <source>
        <dbReference type="Proteomes" id="UP001487740"/>
    </source>
</evidence>
<dbReference type="Pfam" id="PF00293">
    <property type="entry name" value="NUDIX"/>
    <property type="match status" value="1"/>
</dbReference>
<dbReference type="InterPro" id="IPR015797">
    <property type="entry name" value="NUDIX_hydrolase-like_dom_sf"/>
</dbReference>
<dbReference type="Proteomes" id="UP001487740">
    <property type="component" value="Unassembled WGS sequence"/>
</dbReference>
<dbReference type="PROSITE" id="PS51462">
    <property type="entry name" value="NUDIX"/>
    <property type="match status" value="1"/>
</dbReference>
<dbReference type="CDD" id="cd04671">
    <property type="entry name" value="NUDIX_8DGDPP_Nudt18"/>
    <property type="match status" value="1"/>
</dbReference>
<evidence type="ECO:0000256" key="8">
    <source>
        <dbReference type="RuleBase" id="RU003476"/>
    </source>
</evidence>
<dbReference type="InterPro" id="IPR000086">
    <property type="entry name" value="NUDIX_hydrolase_dom"/>
</dbReference>
<evidence type="ECO:0000256" key="4">
    <source>
        <dbReference type="ARBA" id="ARBA00022723"/>
    </source>
</evidence>
<evidence type="ECO:0000256" key="5">
    <source>
        <dbReference type="ARBA" id="ARBA00022801"/>
    </source>
</evidence>
<comment type="cofactor">
    <cofactor evidence="1">
        <name>Mn(2+)</name>
        <dbReference type="ChEBI" id="CHEBI:29035"/>
    </cofactor>
</comment>
<dbReference type="Gene3D" id="3.90.79.10">
    <property type="entry name" value="Nucleoside Triphosphate Pyrophosphohydrolase"/>
    <property type="match status" value="1"/>
</dbReference>
<keyword evidence="5 8" id="KW-0378">Hydrolase</keyword>
<comment type="caution">
    <text evidence="10">The sequence shown here is derived from an EMBL/GenBank/DDBJ whole genome shotgun (WGS) entry which is preliminary data.</text>
</comment>
<dbReference type="InterPro" id="IPR020084">
    <property type="entry name" value="NUDIX_hydrolase_CS"/>
</dbReference>
<dbReference type="GO" id="GO:0044715">
    <property type="term" value="F:8-oxo-dGDP phosphatase activity"/>
    <property type="evidence" value="ECO:0007669"/>
    <property type="project" value="TreeGrafter"/>
</dbReference>
<organism evidence="10 11">
    <name type="scientific">Scylla paramamosain</name>
    <name type="common">Mud crab</name>
    <dbReference type="NCBI Taxonomy" id="85552"/>
    <lineage>
        <taxon>Eukaryota</taxon>
        <taxon>Metazoa</taxon>
        <taxon>Ecdysozoa</taxon>
        <taxon>Arthropoda</taxon>
        <taxon>Crustacea</taxon>
        <taxon>Multicrustacea</taxon>
        <taxon>Malacostraca</taxon>
        <taxon>Eumalacostraca</taxon>
        <taxon>Eucarida</taxon>
        <taxon>Decapoda</taxon>
        <taxon>Pleocyemata</taxon>
        <taxon>Brachyura</taxon>
        <taxon>Eubrachyura</taxon>
        <taxon>Portunoidea</taxon>
        <taxon>Portunidae</taxon>
        <taxon>Portuninae</taxon>
        <taxon>Scylla</taxon>
    </lineage>
</organism>
<dbReference type="EMBL" id="JARAKH010000018">
    <property type="protein sequence ID" value="KAK8394849.1"/>
    <property type="molecule type" value="Genomic_DNA"/>
</dbReference>
<evidence type="ECO:0000313" key="10">
    <source>
        <dbReference type="EMBL" id="KAK8394849.1"/>
    </source>
</evidence>
<dbReference type="InterPro" id="IPR020476">
    <property type="entry name" value="Nudix_hydrolase"/>
</dbReference>
<keyword evidence="6" id="KW-0460">Magnesium</keyword>
<evidence type="ECO:0000256" key="3">
    <source>
        <dbReference type="ARBA" id="ARBA00005582"/>
    </source>
</evidence>
<feature type="domain" description="Nudix hydrolase" evidence="9">
    <location>
        <begin position="51"/>
        <end position="181"/>
    </location>
</feature>
<dbReference type="SUPFAM" id="SSF55811">
    <property type="entry name" value="Nudix"/>
    <property type="match status" value="1"/>
</dbReference>
<evidence type="ECO:0000256" key="6">
    <source>
        <dbReference type="ARBA" id="ARBA00022842"/>
    </source>
</evidence>
<protein>
    <recommendedName>
        <fullName evidence="9">Nudix hydrolase domain-containing protein</fullName>
    </recommendedName>
</protein>
<keyword evidence="11" id="KW-1185">Reference proteome</keyword>
<keyword evidence="4" id="KW-0479">Metal-binding</keyword>
<accession>A0AAW0U460</accession>
<comment type="similarity">
    <text evidence="3 8">Belongs to the Nudix hydrolase family.</text>
</comment>
<comment type="cofactor">
    <cofactor evidence="2">
        <name>Mg(2+)</name>
        <dbReference type="ChEBI" id="CHEBI:18420"/>
    </cofactor>
</comment>
<name>A0AAW0U460_SCYPA</name>